<evidence type="ECO:0000256" key="2">
    <source>
        <dbReference type="SAM" id="SignalP"/>
    </source>
</evidence>
<dbReference type="AlphaFoldDB" id="A0A2S9H5D8"/>
<comment type="similarity">
    <text evidence="1">Belongs to the outer membrane factor (OMF) (TC 1.B.17) family.</text>
</comment>
<dbReference type="PANTHER" id="PTHR30203:SF24">
    <property type="entry name" value="BLR4935 PROTEIN"/>
    <property type="match status" value="1"/>
</dbReference>
<dbReference type="SUPFAM" id="SSF56954">
    <property type="entry name" value="Outer membrane efflux proteins (OEP)"/>
    <property type="match status" value="1"/>
</dbReference>
<organism evidence="3 4">
    <name type="scientific">Solimicrobium silvestre</name>
    <dbReference type="NCBI Taxonomy" id="2099400"/>
    <lineage>
        <taxon>Bacteria</taxon>
        <taxon>Pseudomonadati</taxon>
        <taxon>Pseudomonadota</taxon>
        <taxon>Betaproteobacteria</taxon>
        <taxon>Burkholderiales</taxon>
        <taxon>Oxalobacteraceae</taxon>
        <taxon>Solimicrobium</taxon>
    </lineage>
</organism>
<feature type="chain" id="PRO_5015542933" evidence="2">
    <location>
        <begin position="31"/>
        <end position="450"/>
    </location>
</feature>
<keyword evidence="2" id="KW-0732">Signal</keyword>
<dbReference type="InterPro" id="IPR010131">
    <property type="entry name" value="MdtP/NodT-like"/>
</dbReference>
<gene>
    <name evidence="3" type="ORF">S2091_0281</name>
</gene>
<accession>A0A2S9H5D8</accession>
<evidence type="ECO:0000313" key="4">
    <source>
        <dbReference type="Proteomes" id="UP000237839"/>
    </source>
</evidence>
<feature type="signal peptide" evidence="2">
    <location>
        <begin position="1"/>
        <end position="30"/>
    </location>
</feature>
<dbReference type="GO" id="GO:0015562">
    <property type="term" value="F:efflux transmembrane transporter activity"/>
    <property type="evidence" value="ECO:0007669"/>
    <property type="project" value="InterPro"/>
</dbReference>
<evidence type="ECO:0000256" key="1">
    <source>
        <dbReference type="ARBA" id="ARBA00007613"/>
    </source>
</evidence>
<name>A0A2S9H5D8_9BURK</name>
<evidence type="ECO:0000313" key="3">
    <source>
        <dbReference type="EMBL" id="PRC95086.1"/>
    </source>
</evidence>
<protein>
    <submittedName>
        <fullName evidence="3">Outer membrane efflux protein</fullName>
    </submittedName>
</protein>
<dbReference type="InterPro" id="IPR003423">
    <property type="entry name" value="OMP_efflux"/>
</dbReference>
<dbReference type="Gene3D" id="1.20.1600.10">
    <property type="entry name" value="Outer membrane efflux proteins (OEP)"/>
    <property type="match status" value="1"/>
</dbReference>
<dbReference type="EMBL" id="PUGF01000001">
    <property type="protein sequence ID" value="PRC95086.1"/>
    <property type="molecule type" value="Genomic_DNA"/>
</dbReference>
<sequence>MKKINSSARRYRRLWAALAVLPMLNSPAVAETAPPAAFTGTDILFKHYLDAVEQHNSDLAAERENIVSAEAGVSIAGVRPDPELTFGIDSYELYKPQKPNASTATTASIAFTIETAGKRGKRINAARSNVKLAQVTVEGFKHELYLQATEAFTEACRSQQALLRQEATLKSLSDVVKINAIRRKAGDVSGLELSQSRVERDQFEAEVISARADAEAALLNLSIPLGKHLSAQFGDAPLSCEFSRFETTDEPSQLIRQALTARDEMLIAQATLDHARDNATLERANRYIDPVINLGITNTPPVHPIFNDEGEASNDVAGRSRTLGLTVTIPIPFSHMQRGELAQAESTVTQAMLGLRSAHLKTEIAVSSAFAQFQAKRENVRRYQESVLLDSDQVLEGIRLSYRKGAASLLELLDAQRSADDAYLSFLQAQADLTIATVQLQLAIGQRPTL</sequence>
<dbReference type="Pfam" id="PF02321">
    <property type="entry name" value="OEP"/>
    <property type="match status" value="2"/>
</dbReference>
<dbReference type="RefSeq" id="WP_105529984.1">
    <property type="nucleotide sequence ID" value="NZ_PUGF01000001.1"/>
</dbReference>
<keyword evidence="4" id="KW-1185">Reference proteome</keyword>
<dbReference type="PANTHER" id="PTHR30203">
    <property type="entry name" value="OUTER MEMBRANE CATION EFFLUX PROTEIN"/>
    <property type="match status" value="1"/>
</dbReference>
<proteinExistence type="inferred from homology"/>
<dbReference type="OrthoDB" id="8969987at2"/>
<dbReference type="Proteomes" id="UP000237839">
    <property type="component" value="Unassembled WGS sequence"/>
</dbReference>
<reference evidence="3 4" key="1">
    <citation type="submission" date="2018-02" db="EMBL/GenBank/DDBJ databases">
        <title>Solimicrobium silvestre gen. nov., sp. nov., isolated from alpine forest soil.</title>
        <authorList>
            <person name="Margesin R."/>
            <person name="Albuquerque L."/>
            <person name="Zhang D.-C."/>
            <person name="Froufe H.J.C."/>
            <person name="Severino R."/>
            <person name="Roxo I."/>
            <person name="Egas C."/>
            <person name="Da Costa M.S."/>
        </authorList>
    </citation>
    <scope>NUCLEOTIDE SEQUENCE [LARGE SCALE GENOMIC DNA]</scope>
    <source>
        <strain evidence="3 4">S20-91</strain>
    </source>
</reference>
<comment type="caution">
    <text evidence="3">The sequence shown here is derived from an EMBL/GenBank/DDBJ whole genome shotgun (WGS) entry which is preliminary data.</text>
</comment>